<protein>
    <submittedName>
        <fullName evidence="4">Short-chain dehydrogenase/reductase-like protein SDR</fullName>
    </submittedName>
</protein>
<evidence type="ECO:0000313" key="4">
    <source>
        <dbReference type="EMBL" id="KAK3319000.1"/>
    </source>
</evidence>
<evidence type="ECO:0000256" key="1">
    <source>
        <dbReference type="ARBA" id="ARBA00006484"/>
    </source>
</evidence>
<dbReference type="InterPro" id="IPR036291">
    <property type="entry name" value="NAD(P)-bd_dom_sf"/>
</dbReference>
<dbReference type="CDD" id="cd05374">
    <property type="entry name" value="17beta-HSD-like_SDR_c"/>
    <property type="match status" value="1"/>
</dbReference>
<evidence type="ECO:0000256" key="2">
    <source>
        <dbReference type="ARBA" id="ARBA00023002"/>
    </source>
</evidence>
<accession>A0AAE0I5U3</accession>
<evidence type="ECO:0000256" key="3">
    <source>
        <dbReference type="RuleBase" id="RU000363"/>
    </source>
</evidence>
<dbReference type="EMBL" id="JAUEDM010000004">
    <property type="protein sequence ID" value="KAK3319000.1"/>
    <property type="molecule type" value="Genomic_DNA"/>
</dbReference>
<evidence type="ECO:0000313" key="5">
    <source>
        <dbReference type="Proteomes" id="UP001283341"/>
    </source>
</evidence>
<keyword evidence="5" id="KW-1185">Reference proteome</keyword>
<comment type="similarity">
    <text evidence="1 3">Belongs to the short-chain dehydrogenases/reductases (SDR) family.</text>
</comment>
<gene>
    <name evidence="4" type="ORF">B0H66DRAFT_558560</name>
</gene>
<name>A0AAE0I5U3_9PEZI</name>
<proteinExistence type="inferred from homology"/>
<dbReference type="Gene3D" id="3.40.50.720">
    <property type="entry name" value="NAD(P)-binding Rossmann-like Domain"/>
    <property type="match status" value="1"/>
</dbReference>
<dbReference type="PRINTS" id="PR00081">
    <property type="entry name" value="GDHRDH"/>
</dbReference>
<dbReference type="SUPFAM" id="SSF51735">
    <property type="entry name" value="NAD(P)-binding Rossmann-fold domains"/>
    <property type="match status" value="1"/>
</dbReference>
<sequence>MDVPKQQIYQLPSDAVWFITGCSSGIGKALAQLIASKATQNLVATARDPSTLSYLPDSSPRILKLSLDVTSPESISSALSSTLSRFGHLDVVINNAGYSLSGDAETTPSGLARQIIDTNFWGVVEVTKRALPIMRDINPNPNPDTISSFGHHQQQKGGGVILNVTSMGGRIAYPGSAFYHASKFAVEGYTEAVSKELHPSWNIHLSLIEPGGVQTNYATSSMRHTAEKHAAYQGDDMSSRIIEKYIADPKNRESWADANKIAEAVWEVVALRVRERGIPLRVPLGPDAWGALKMDHERNGKLLDEARELALSVGKEGQFDAIRFLV</sequence>
<dbReference type="AlphaFoldDB" id="A0AAE0I5U3"/>
<dbReference type="InterPro" id="IPR051911">
    <property type="entry name" value="SDR_oxidoreductase"/>
</dbReference>
<dbReference type="InterPro" id="IPR002347">
    <property type="entry name" value="SDR_fam"/>
</dbReference>
<dbReference type="Pfam" id="PF00106">
    <property type="entry name" value="adh_short"/>
    <property type="match status" value="1"/>
</dbReference>
<organism evidence="4 5">
    <name type="scientific">Apodospora peruviana</name>
    <dbReference type="NCBI Taxonomy" id="516989"/>
    <lineage>
        <taxon>Eukaryota</taxon>
        <taxon>Fungi</taxon>
        <taxon>Dikarya</taxon>
        <taxon>Ascomycota</taxon>
        <taxon>Pezizomycotina</taxon>
        <taxon>Sordariomycetes</taxon>
        <taxon>Sordariomycetidae</taxon>
        <taxon>Sordariales</taxon>
        <taxon>Lasiosphaeriaceae</taxon>
        <taxon>Apodospora</taxon>
    </lineage>
</organism>
<dbReference type="PANTHER" id="PTHR43976:SF16">
    <property type="entry name" value="SHORT-CHAIN DEHYDROGENASE_REDUCTASE FAMILY PROTEIN"/>
    <property type="match status" value="1"/>
</dbReference>
<reference evidence="4" key="2">
    <citation type="submission" date="2023-06" db="EMBL/GenBank/DDBJ databases">
        <authorList>
            <consortium name="Lawrence Berkeley National Laboratory"/>
            <person name="Haridas S."/>
            <person name="Hensen N."/>
            <person name="Bonometti L."/>
            <person name="Westerberg I."/>
            <person name="Brannstrom I.O."/>
            <person name="Guillou S."/>
            <person name="Cros-Aarteil S."/>
            <person name="Calhoun S."/>
            <person name="Kuo A."/>
            <person name="Mondo S."/>
            <person name="Pangilinan J."/>
            <person name="Riley R."/>
            <person name="Labutti K."/>
            <person name="Andreopoulos B."/>
            <person name="Lipzen A."/>
            <person name="Chen C."/>
            <person name="Yanf M."/>
            <person name="Daum C."/>
            <person name="Ng V."/>
            <person name="Clum A."/>
            <person name="Steindorff A."/>
            <person name="Ohm R."/>
            <person name="Martin F."/>
            <person name="Silar P."/>
            <person name="Natvig D."/>
            <person name="Lalanne C."/>
            <person name="Gautier V."/>
            <person name="Ament-Velasquez S.L."/>
            <person name="Kruys A."/>
            <person name="Hutchinson M.I."/>
            <person name="Powell A.J."/>
            <person name="Barry K."/>
            <person name="Miller A.N."/>
            <person name="Grigoriev I.V."/>
            <person name="Debuchy R."/>
            <person name="Gladieux P."/>
            <person name="Thoren M.H."/>
            <person name="Johannesson H."/>
        </authorList>
    </citation>
    <scope>NUCLEOTIDE SEQUENCE</scope>
    <source>
        <strain evidence="4">CBS 118394</strain>
    </source>
</reference>
<dbReference type="PANTHER" id="PTHR43976">
    <property type="entry name" value="SHORT CHAIN DEHYDROGENASE"/>
    <property type="match status" value="1"/>
</dbReference>
<dbReference type="PRINTS" id="PR00080">
    <property type="entry name" value="SDRFAMILY"/>
</dbReference>
<reference evidence="4" key="1">
    <citation type="journal article" date="2023" name="Mol. Phylogenet. Evol.">
        <title>Genome-scale phylogeny and comparative genomics of the fungal order Sordariales.</title>
        <authorList>
            <person name="Hensen N."/>
            <person name="Bonometti L."/>
            <person name="Westerberg I."/>
            <person name="Brannstrom I.O."/>
            <person name="Guillou S."/>
            <person name="Cros-Aarteil S."/>
            <person name="Calhoun S."/>
            <person name="Haridas S."/>
            <person name="Kuo A."/>
            <person name="Mondo S."/>
            <person name="Pangilinan J."/>
            <person name="Riley R."/>
            <person name="LaButti K."/>
            <person name="Andreopoulos B."/>
            <person name="Lipzen A."/>
            <person name="Chen C."/>
            <person name="Yan M."/>
            <person name="Daum C."/>
            <person name="Ng V."/>
            <person name="Clum A."/>
            <person name="Steindorff A."/>
            <person name="Ohm R.A."/>
            <person name="Martin F."/>
            <person name="Silar P."/>
            <person name="Natvig D.O."/>
            <person name="Lalanne C."/>
            <person name="Gautier V."/>
            <person name="Ament-Velasquez S.L."/>
            <person name="Kruys A."/>
            <person name="Hutchinson M.I."/>
            <person name="Powell A.J."/>
            <person name="Barry K."/>
            <person name="Miller A.N."/>
            <person name="Grigoriev I.V."/>
            <person name="Debuchy R."/>
            <person name="Gladieux P."/>
            <person name="Hiltunen Thoren M."/>
            <person name="Johannesson H."/>
        </authorList>
    </citation>
    <scope>NUCLEOTIDE SEQUENCE</scope>
    <source>
        <strain evidence="4">CBS 118394</strain>
    </source>
</reference>
<dbReference type="GO" id="GO:0016491">
    <property type="term" value="F:oxidoreductase activity"/>
    <property type="evidence" value="ECO:0007669"/>
    <property type="project" value="UniProtKB-KW"/>
</dbReference>
<comment type="caution">
    <text evidence="4">The sequence shown here is derived from an EMBL/GenBank/DDBJ whole genome shotgun (WGS) entry which is preliminary data.</text>
</comment>
<keyword evidence="2" id="KW-0560">Oxidoreductase</keyword>
<dbReference type="Proteomes" id="UP001283341">
    <property type="component" value="Unassembled WGS sequence"/>
</dbReference>